<dbReference type="RefSeq" id="WP_175527114.1">
    <property type="nucleotide sequence ID" value="NZ_FOND01000003.1"/>
</dbReference>
<keyword evidence="2" id="KW-0418">Kinase</keyword>
<dbReference type="STRING" id="1798228.SAMN05216574_103246"/>
<dbReference type="EMBL" id="FOND01000003">
    <property type="protein sequence ID" value="SFE39765.1"/>
    <property type="molecule type" value="Genomic_DNA"/>
</dbReference>
<dbReference type="Gene3D" id="3.90.1200.10">
    <property type="match status" value="1"/>
</dbReference>
<dbReference type="Pfam" id="PF01636">
    <property type="entry name" value="APH"/>
    <property type="match status" value="1"/>
</dbReference>
<protein>
    <submittedName>
        <fullName evidence="2">Predicted kinase, aminoglycoside phosphotransferase (APT) family</fullName>
    </submittedName>
</protein>
<dbReference type="Proteomes" id="UP000198589">
    <property type="component" value="Unassembled WGS sequence"/>
</dbReference>
<dbReference type="InterPro" id="IPR041726">
    <property type="entry name" value="ACAD10_11_N"/>
</dbReference>
<sequence length="341" mass="38114">MSVPDIDVMGARLLHWARCEYDASAHVPEVWPMPGNAGLSFGFDVVVPGDPSRRWPLVVRLSPPGVTRRGNTDVLRQVPLLRSLHASGIPVAPVTWSTADPVWFGTDAVIQQRLDARPLHMWDAALSHRAACGGTDAFLAQAVDAMAAIHEVPWEDTLRDWEEPRSLESELYFWDEVLGKSDEPAWVRAGRELRDELLESCPEGSPCGIFHGDFQTNNVLYDDEGKLVAVVDWEISGLGAQLIDLGWLTMFTDPSCWEPTYVRGMQVRSEPEALRSMYEHASGRTVDSFDWFRAMACFRFGAIAAFNVRLHRTGRRSDPIWQRIAPSVTTLFTRGRDLAAG</sequence>
<dbReference type="GO" id="GO:0016301">
    <property type="term" value="F:kinase activity"/>
    <property type="evidence" value="ECO:0007669"/>
    <property type="project" value="UniProtKB-KW"/>
</dbReference>
<dbReference type="InterPro" id="IPR002575">
    <property type="entry name" value="Aminoglycoside_PTrfase"/>
</dbReference>
<feature type="domain" description="Aminoglycoside phosphotransferase" evidence="1">
    <location>
        <begin position="51"/>
        <end position="254"/>
    </location>
</feature>
<name>A0A1I2A6U1_9ACTN</name>
<dbReference type="PANTHER" id="PTHR21310">
    <property type="entry name" value="AMINOGLYCOSIDE PHOSPHOTRANSFERASE-RELATED-RELATED"/>
    <property type="match status" value="1"/>
</dbReference>
<reference evidence="3" key="1">
    <citation type="submission" date="2016-10" db="EMBL/GenBank/DDBJ databases">
        <authorList>
            <person name="Varghese N."/>
            <person name="Submissions S."/>
        </authorList>
    </citation>
    <scope>NUCLEOTIDE SEQUENCE [LARGE SCALE GENOMIC DNA]</scope>
    <source>
        <strain evidence="3">DSM 46838</strain>
    </source>
</reference>
<dbReference type="Gene3D" id="3.30.200.20">
    <property type="entry name" value="Phosphorylase Kinase, domain 1"/>
    <property type="match status" value="1"/>
</dbReference>
<organism evidence="2 3">
    <name type="scientific">Blastococcus tunisiensis</name>
    <dbReference type="NCBI Taxonomy" id="1798228"/>
    <lineage>
        <taxon>Bacteria</taxon>
        <taxon>Bacillati</taxon>
        <taxon>Actinomycetota</taxon>
        <taxon>Actinomycetes</taxon>
        <taxon>Geodermatophilales</taxon>
        <taxon>Geodermatophilaceae</taxon>
        <taxon>Blastococcus</taxon>
    </lineage>
</organism>
<dbReference type="AlphaFoldDB" id="A0A1I2A6U1"/>
<keyword evidence="3" id="KW-1185">Reference proteome</keyword>
<dbReference type="InterPro" id="IPR011009">
    <property type="entry name" value="Kinase-like_dom_sf"/>
</dbReference>
<evidence type="ECO:0000313" key="3">
    <source>
        <dbReference type="Proteomes" id="UP000198589"/>
    </source>
</evidence>
<dbReference type="SUPFAM" id="SSF56112">
    <property type="entry name" value="Protein kinase-like (PK-like)"/>
    <property type="match status" value="1"/>
</dbReference>
<evidence type="ECO:0000259" key="1">
    <source>
        <dbReference type="Pfam" id="PF01636"/>
    </source>
</evidence>
<gene>
    <name evidence="2" type="ORF">SAMN05216574_103246</name>
</gene>
<accession>A0A1I2A6U1</accession>
<proteinExistence type="predicted"/>
<evidence type="ECO:0000313" key="2">
    <source>
        <dbReference type="EMBL" id="SFE39765.1"/>
    </source>
</evidence>
<dbReference type="CDD" id="cd05154">
    <property type="entry name" value="ACAD10_11_N-like"/>
    <property type="match status" value="1"/>
</dbReference>
<keyword evidence="2" id="KW-0808">Transferase</keyword>
<dbReference type="InterPro" id="IPR051678">
    <property type="entry name" value="AGP_Transferase"/>
</dbReference>